<feature type="non-terminal residue" evidence="2">
    <location>
        <position position="1"/>
    </location>
</feature>
<protein>
    <submittedName>
        <fullName evidence="2">Uncharacterized protein</fullName>
    </submittedName>
</protein>
<dbReference type="AlphaFoldDB" id="A0A7J6VSC0"/>
<sequence>MTSIASSNEQQENKKKITSPYDRKDVINQAKILAEEIKLASASGMKSLNIFLGNLGLFGEQPYEEALQHLFNPNSKVIKSETERKIIAERI</sequence>
<reference evidence="2 3" key="1">
    <citation type="submission" date="2020-06" db="EMBL/GenBank/DDBJ databases">
        <title>Transcriptomic and genomic resources for Thalictrum thalictroides and T. hernandezii: Facilitating candidate gene discovery in an emerging model plant lineage.</title>
        <authorList>
            <person name="Arias T."/>
            <person name="Riano-Pachon D.M."/>
            <person name="Di Stilio V.S."/>
        </authorList>
    </citation>
    <scope>NUCLEOTIDE SEQUENCE [LARGE SCALE GENOMIC DNA]</scope>
    <source>
        <strain evidence="3">cv. WT478/WT964</strain>
        <tissue evidence="2">Leaves</tissue>
    </source>
</reference>
<dbReference type="EMBL" id="JABWDY010027738">
    <property type="protein sequence ID" value="KAF5187661.1"/>
    <property type="molecule type" value="Genomic_DNA"/>
</dbReference>
<gene>
    <name evidence="2" type="ORF">FRX31_022752</name>
</gene>
<evidence type="ECO:0000313" key="2">
    <source>
        <dbReference type="EMBL" id="KAF5187661.1"/>
    </source>
</evidence>
<comment type="caution">
    <text evidence="2">The sequence shown here is derived from an EMBL/GenBank/DDBJ whole genome shotgun (WGS) entry which is preliminary data.</text>
</comment>
<keyword evidence="3" id="KW-1185">Reference proteome</keyword>
<dbReference type="Proteomes" id="UP000554482">
    <property type="component" value="Unassembled WGS sequence"/>
</dbReference>
<feature type="compositionally biased region" description="Basic and acidic residues" evidence="1">
    <location>
        <begin position="11"/>
        <end position="20"/>
    </location>
</feature>
<accession>A0A7J6VSC0</accession>
<proteinExistence type="predicted"/>
<evidence type="ECO:0000313" key="3">
    <source>
        <dbReference type="Proteomes" id="UP000554482"/>
    </source>
</evidence>
<evidence type="ECO:0000256" key="1">
    <source>
        <dbReference type="SAM" id="MobiDB-lite"/>
    </source>
</evidence>
<organism evidence="2 3">
    <name type="scientific">Thalictrum thalictroides</name>
    <name type="common">Rue-anemone</name>
    <name type="synonym">Anemone thalictroides</name>
    <dbReference type="NCBI Taxonomy" id="46969"/>
    <lineage>
        <taxon>Eukaryota</taxon>
        <taxon>Viridiplantae</taxon>
        <taxon>Streptophyta</taxon>
        <taxon>Embryophyta</taxon>
        <taxon>Tracheophyta</taxon>
        <taxon>Spermatophyta</taxon>
        <taxon>Magnoliopsida</taxon>
        <taxon>Ranunculales</taxon>
        <taxon>Ranunculaceae</taxon>
        <taxon>Thalictroideae</taxon>
        <taxon>Thalictrum</taxon>
    </lineage>
</organism>
<feature type="compositionally biased region" description="Polar residues" evidence="1">
    <location>
        <begin position="1"/>
        <end position="10"/>
    </location>
</feature>
<feature type="region of interest" description="Disordered" evidence="1">
    <location>
        <begin position="1"/>
        <end position="20"/>
    </location>
</feature>
<name>A0A7J6VSC0_THATH</name>